<evidence type="ECO:0000256" key="5">
    <source>
        <dbReference type="SAM" id="MobiDB-lite"/>
    </source>
</evidence>
<dbReference type="Pfam" id="PF07676">
    <property type="entry name" value="PD40"/>
    <property type="match status" value="2"/>
</dbReference>
<comment type="similarity">
    <text evidence="1">Belongs to the peptidase S9C family.</text>
</comment>
<feature type="region of interest" description="Disordered" evidence="5">
    <location>
        <begin position="62"/>
        <end position="81"/>
    </location>
</feature>
<dbReference type="AlphaFoldDB" id="A0AAN7YFL7"/>
<evidence type="ECO:0000256" key="2">
    <source>
        <dbReference type="ARBA" id="ARBA00022801"/>
    </source>
</evidence>
<evidence type="ECO:0000256" key="1">
    <source>
        <dbReference type="ARBA" id="ARBA00010040"/>
    </source>
</evidence>
<accession>A0AAN7YFL7</accession>
<keyword evidence="3" id="KW-0720">Serine protease</keyword>
<name>A0AAN7YFL7_9PEZI</name>
<dbReference type="GO" id="GO:0004252">
    <property type="term" value="F:serine-type endopeptidase activity"/>
    <property type="evidence" value="ECO:0007669"/>
    <property type="project" value="TreeGrafter"/>
</dbReference>
<keyword evidence="2" id="KW-0378">Hydrolase</keyword>
<evidence type="ECO:0000313" key="8">
    <source>
        <dbReference type="Proteomes" id="UP001310890"/>
    </source>
</evidence>
<evidence type="ECO:0000259" key="6">
    <source>
        <dbReference type="Pfam" id="PF00326"/>
    </source>
</evidence>
<evidence type="ECO:0000256" key="4">
    <source>
        <dbReference type="ARBA" id="ARBA00032829"/>
    </source>
</evidence>
<keyword evidence="3" id="KW-0645">Protease</keyword>
<dbReference type="Gene3D" id="2.120.10.30">
    <property type="entry name" value="TolB, C-terminal domain"/>
    <property type="match status" value="2"/>
</dbReference>
<reference evidence="7" key="1">
    <citation type="submission" date="2023-08" db="EMBL/GenBank/DDBJ databases">
        <title>Black Yeasts Isolated from many extreme environments.</title>
        <authorList>
            <person name="Coleine C."/>
            <person name="Stajich J.E."/>
            <person name="Selbmann L."/>
        </authorList>
    </citation>
    <scope>NUCLEOTIDE SEQUENCE</scope>
    <source>
        <strain evidence="7">CCFEE 5401</strain>
    </source>
</reference>
<dbReference type="Proteomes" id="UP001310890">
    <property type="component" value="Unassembled WGS sequence"/>
</dbReference>
<dbReference type="InterPro" id="IPR011659">
    <property type="entry name" value="WD40"/>
</dbReference>
<dbReference type="PANTHER" id="PTHR42776:SF27">
    <property type="entry name" value="DIPEPTIDYL PEPTIDASE FAMILY MEMBER 6"/>
    <property type="match status" value="1"/>
</dbReference>
<evidence type="ECO:0000313" key="7">
    <source>
        <dbReference type="EMBL" id="KAK5111241.1"/>
    </source>
</evidence>
<gene>
    <name evidence="7" type="ORF">LTR62_005269</name>
</gene>
<dbReference type="SUPFAM" id="SSF82171">
    <property type="entry name" value="DPP6 N-terminal domain-like"/>
    <property type="match status" value="1"/>
</dbReference>
<dbReference type="SUPFAM" id="SSF53474">
    <property type="entry name" value="alpha/beta-Hydrolases"/>
    <property type="match status" value="1"/>
</dbReference>
<proteinExistence type="inferred from homology"/>
<dbReference type="InterPro" id="IPR001375">
    <property type="entry name" value="Peptidase_S9_cat"/>
</dbReference>
<dbReference type="InterPro" id="IPR029058">
    <property type="entry name" value="AB_hydrolase_fold"/>
</dbReference>
<feature type="domain" description="Peptidase S9 prolyl oligopeptidase catalytic" evidence="6">
    <location>
        <begin position="460"/>
        <end position="690"/>
    </location>
</feature>
<protein>
    <recommendedName>
        <fullName evidence="4">Dipeptidyl-peptidase V</fullName>
    </recommendedName>
</protein>
<dbReference type="Gene3D" id="3.40.50.1820">
    <property type="entry name" value="alpha/beta hydrolase"/>
    <property type="match status" value="1"/>
</dbReference>
<organism evidence="7 8">
    <name type="scientific">Meristemomyces frigidus</name>
    <dbReference type="NCBI Taxonomy" id="1508187"/>
    <lineage>
        <taxon>Eukaryota</taxon>
        <taxon>Fungi</taxon>
        <taxon>Dikarya</taxon>
        <taxon>Ascomycota</taxon>
        <taxon>Pezizomycotina</taxon>
        <taxon>Dothideomycetes</taxon>
        <taxon>Dothideomycetidae</taxon>
        <taxon>Mycosphaerellales</taxon>
        <taxon>Teratosphaeriaceae</taxon>
        <taxon>Meristemomyces</taxon>
    </lineage>
</organism>
<dbReference type="GO" id="GO:0006508">
    <property type="term" value="P:proteolysis"/>
    <property type="evidence" value="ECO:0007669"/>
    <property type="project" value="InterPro"/>
</dbReference>
<dbReference type="Pfam" id="PF00326">
    <property type="entry name" value="Peptidase_S9"/>
    <property type="match status" value="1"/>
</dbReference>
<sequence>MPLLDDLLDLQVPNSLHLSPNGQQVIYSTGLTWGAKHADAEHSVSSLWLAETGKAVSARALTNGESNDHAPRWSPGKGDSIAFLSDRGRSADRKESSAIFVLPVSKPGEARALTSVANEREIAKFEWRPDGMSIAFLSADEKTEERKKREKEKDDVQVWGEEMPFHRLRVVDLEGGVGEVVVGVDADVLDFAWSADGRKMAFTTTRRTDIESPYLFGTDVWVVDVKSKERRRVVHVGGQVKDLVWAGEKLYWVGPIAKGWSTSAYGVHSVDVPANVCDSKDEDESDSKSSHIAYAETNCALNLSKTSTGEEILVYVQNGMADEVRLLNGDRTLYSRKQKLQAWDACFTTDSDEVILAVATSNVNNPTEVFTTTASGGSMVKLSTHGKQLLTNDRKFGTSRFITCKSLDGTVDLECPFLLPSSTKSTEEEKPNTPLPTVVLIHGGPYYRHTEAFDGLYFLWTPLLLSKGYAVLLPDYRGSSGRGETWAAYARDPGTGKLDYADVIAQTNAAVEQGYADKDRLVVGGWSQGGFLSYLCSVRNGTHGLGWEFKASIPGAGMTELDTMALTSDVGFWEAELLSVGAPWACKANDSRNRQGSALWEFALAVKKGLRFPAMLMLHGEQDVRVPIEQARGMRRALEELNRKVEVDGREKKVEWEYVIYPREGHVISERRHLLDLGTRVAGWVEKYIGPGLE</sequence>
<dbReference type="EMBL" id="JAVRRL010000041">
    <property type="protein sequence ID" value="KAK5111241.1"/>
    <property type="molecule type" value="Genomic_DNA"/>
</dbReference>
<dbReference type="InterPro" id="IPR011042">
    <property type="entry name" value="6-blade_b-propeller_TolB-like"/>
</dbReference>
<dbReference type="PANTHER" id="PTHR42776">
    <property type="entry name" value="SERINE PEPTIDASE S9 FAMILY MEMBER"/>
    <property type="match status" value="1"/>
</dbReference>
<evidence type="ECO:0000256" key="3">
    <source>
        <dbReference type="ARBA" id="ARBA00022825"/>
    </source>
</evidence>
<comment type="caution">
    <text evidence="7">The sequence shown here is derived from an EMBL/GenBank/DDBJ whole genome shotgun (WGS) entry which is preliminary data.</text>
</comment>